<comment type="caution">
    <text evidence="1">The sequence shown here is derived from an EMBL/GenBank/DDBJ whole genome shotgun (WGS) entry which is preliminary data.</text>
</comment>
<sequence length="213" mass="24618">PDKEKIKKIVAISKLNPTIPISFDIEVGNKFKPETVLPVVNETLDLYHQYGGAAPVGIFGVLPQNLFGSEDLNPKTKQLYKELNKQYEGVAQKVNFLSPVVYNLWFRDYNEWVQRTDFHIEEAKKYAKKYNLKVIPYFSSSYLDRDYFNNNIIYPLAEKEIQQRLNYIHSKNVDGVIIWDSSIGFLKNGNRPIFNVNKGGAKAIIKFSKSYNQ</sequence>
<evidence type="ECO:0000313" key="1">
    <source>
        <dbReference type="EMBL" id="KQE11036.1"/>
    </source>
</evidence>
<evidence type="ECO:0000313" key="2">
    <source>
        <dbReference type="Proteomes" id="UP000051449"/>
    </source>
</evidence>
<feature type="non-terminal residue" evidence="1">
    <location>
        <position position="1"/>
    </location>
</feature>
<dbReference type="InterPro" id="IPR017853">
    <property type="entry name" value="GH"/>
</dbReference>
<dbReference type="AlphaFoldDB" id="A0AAP1ADE2"/>
<reference evidence="1 2" key="1">
    <citation type="submission" date="2015-10" db="EMBL/GenBank/DDBJ databases">
        <title>The utility of whole genome sequencing in characterizing Acinetobacter epidemiology and analyzing hospital outbreaks.</title>
        <authorList>
            <person name="Ozer E.A."/>
            <person name="Fitzpatrick M.A."/>
            <person name="Hauser A.R."/>
        </authorList>
    </citation>
    <scope>NUCLEOTIDE SEQUENCE [LARGE SCALE GENOMIC DNA]</scope>
    <source>
        <strain evidence="1 2">ABBL072</strain>
    </source>
</reference>
<organism evidence="1 2">
    <name type="scientific">Acinetobacter baumannii</name>
    <dbReference type="NCBI Taxonomy" id="470"/>
    <lineage>
        <taxon>Bacteria</taxon>
        <taxon>Pseudomonadati</taxon>
        <taxon>Pseudomonadota</taxon>
        <taxon>Gammaproteobacteria</taxon>
        <taxon>Moraxellales</taxon>
        <taxon>Moraxellaceae</taxon>
        <taxon>Acinetobacter</taxon>
        <taxon>Acinetobacter calcoaceticus/baumannii complex</taxon>
    </lineage>
</organism>
<gene>
    <name evidence="1" type="ORF">APD33_16790</name>
</gene>
<accession>A0AAP1ADE2</accession>
<dbReference type="InterPro" id="IPR013785">
    <property type="entry name" value="Aldolase_TIM"/>
</dbReference>
<name>A0AAP1ADE2_ACIBA</name>
<dbReference type="SUPFAM" id="SSF51445">
    <property type="entry name" value="(Trans)glycosidases"/>
    <property type="match status" value="1"/>
</dbReference>
<proteinExistence type="predicted"/>
<dbReference type="EMBL" id="LLGC01000050">
    <property type="protein sequence ID" value="KQE11036.1"/>
    <property type="molecule type" value="Genomic_DNA"/>
</dbReference>
<dbReference type="RefSeq" id="WP_057046164.1">
    <property type="nucleotide sequence ID" value="NZ_LLGC01000050.1"/>
</dbReference>
<dbReference type="Gene3D" id="3.20.20.70">
    <property type="entry name" value="Aldolase class I"/>
    <property type="match status" value="1"/>
</dbReference>
<protein>
    <submittedName>
        <fullName evidence="1">Uncharacterized protein</fullName>
    </submittedName>
</protein>
<dbReference type="Proteomes" id="UP000051449">
    <property type="component" value="Unassembled WGS sequence"/>
</dbReference>